<dbReference type="EMBL" id="ABWP01000003">
    <property type="protein sequence ID" value="EEA86317.1"/>
    <property type="molecule type" value="Genomic_DNA"/>
</dbReference>
<dbReference type="HOGENOM" id="CLU_2727994_0_0_9"/>
<dbReference type="OrthoDB" id="428540at2"/>
<accession>B6FW39</accession>
<evidence type="ECO:0000313" key="4">
    <source>
        <dbReference type="Proteomes" id="UP000003178"/>
    </source>
</evidence>
<feature type="domain" description="HTH cro/C1-type" evidence="2">
    <location>
        <begin position="15"/>
        <end position="69"/>
    </location>
</feature>
<dbReference type="InterPro" id="IPR001387">
    <property type="entry name" value="Cro/C1-type_HTH"/>
</dbReference>
<dbReference type="AlphaFoldDB" id="B6FW39"/>
<dbReference type="eggNOG" id="COG3620">
    <property type="taxonomic scope" value="Bacteria"/>
</dbReference>
<gene>
    <name evidence="3" type="ORF">CLOHIR_00088</name>
</gene>
<evidence type="ECO:0000256" key="1">
    <source>
        <dbReference type="ARBA" id="ARBA00023125"/>
    </source>
</evidence>
<dbReference type="PANTHER" id="PTHR46558">
    <property type="entry name" value="TRACRIPTIONAL REGULATORY PROTEIN-RELATED-RELATED"/>
    <property type="match status" value="1"/>
</dbReference>
<dbReference type="PROSITE" id="PS50943">
    <property type="entry name" value="HTH_CROC1"/>
    <property type="match status" value="1"/>
</dbReference>
<dbReference type="Proteomes" id="UP000003178">
    <property type="component" value="Unassembled WGS sequence"/>
</dbReference>
<dbReference type="GO" id="GO:0003677">
    <property type="term" value="F:DNA binding"/>
    <property type="evidence" value="ECO:0007669"/>
    <property type="project" value="UniProtKB-KW"/>
</dbReference>
<evidence type="ECO:0000313" key="3">
    <source>
        <dbReference type="EMBL" id="EEA86317.1"/>
    </source>
</evidence>
<dbReference type="Pfam" id="PF01381">
    <property type="entry name" value="HTH_3"/>
    <property type="match status" value="1"/>
</dbReference>
<proteinExistence type="predicted"/>
<keyword evidence="1 3" id="KW-0238">DNA-binding</keyword>
<dbReference type="InterPro" id="IPR010982">
    <property type="entry name" value="Lambda_DNA-bd_dom_sf"/>
</dbReference>
<evidence type="ECO:0000259" key="2">
    <source>
        <dbReference type="PROSITE" id="PS50943"/>
    </source>
</evidence>
<dbReference type="Gene3D" id="1.10.260.40">
    <property type="entry name" value="lambda repressor-like DNA-binding domains"/>
    <property type="match status" value="1"/>
</dbReference>
<feature type="non-terminal residue" evidence="3">
    <location>
        <position position="1"/>
    </location>
</feature>
<dbReference type="SMART" id="SM00530">
    <property type="entry name" value="HTH_XRE"/>
    <property type="match status" value="1"/>
</dbReference>
<dbReference type="CDD" id="cd00093">
    <property type="entry name" value="HTH_XRE"/>
    <property type="match status" value="1"/>
</dbReference>
<name>B6FW39_PEPHT</name>
<reference evidence="3 4" key="1">
    <citation type="submission" date="2008-09" db="EMBL/GenBank/DDBJ databases">
        <authorList>
            <person name="Fulton L."/>
            <person name="Clifton S."/>
            <person name="Fulton B."/>
            <person name="Xu J."/>
            <person name="Minx P."/>
            <person name="Pepin K.H."/>
            <person name="Johnson M."/>
            <person name="Thiruvilangam P."/>
            <person name="Bhonagiri V."/>
            <person name="Nash W.E."/>
            <person name="Mardis E.R."/>
            <person name="Wilson R.K."/>
        </authorList>
    </citation>
    <scope>NUCLEOTIDE SEQUENCE [LARGE SCALE GENOMIC DNA]</scope>
    <source>
        <strain evidence="3 4">DSM 13275</strain>
    </source>
</reference>
<dbReference type="RefSeq" id="WP_006439005.1">
    <property type="nucleotide sequence ID" value="NZ_DS995354.1"/>
</dbReference>
<dbReference type="PANTHER" id="PTHR46558:SF11">
    <property type="entry name" value="HTH-TYPE TRANSCRIPTIONAL REGULATOR XRE"/>
    <property type="match status" value="1"/>
</dbReference>
<reference evidence="3 4" key="2">
    <citation type="submission" date="2008-10" db="EMBL/GenBank/DDBJ databases">
        <title>Draft genome sequence of Clostridium hiranonis (DSM 13275).</title>
        <authorList>
            <person name="Sudarsanam P."/>
            <person name="Ley R."/>
            <person name="Guruge J."/>
            <person name="Turnbaugh P.J."/>
            <person name="Mahowald M."/>
            <person name="Liep D."/>
            <person name="Gordon J."/>
        </authorList>
    </citation>
    <scope>NUCLEOTIDE SEQUENCE [LARGE SCALE GENOMIC DNA]</scope>
    <source>
        <strain evidence="3 4">DSM 13275</strain>
    </source>
</reference>
<organism evidence="3 4">
    <name type="scientific">Peptacetobacter hiranonis (strain DSM 13275 / JCM 10541 / KCTC 15199 / TO-931)</name>
    <name type="common">Clostridium hiranonis</name>
    <dbReference type="NCBI Taxonomy" id="500633"/>
    <lineage>
        <taxon>Bacteria</taxon>
        <taxon>Bacillati</taxon>
        <taxon>Bacillota</taxon>
        <taxon>Clostridia</taxon>
        <taxon>Peptostreptococcales</taxon>
        <taxon>Peptostreptococcaceae</taxon>
        <taxon>Peptacetobacter</taxon>
    </lineage>
</organism>
<sequence length="71" mass="8036">EWDSLEPEYQIVRAILESRKETGITQKQLAEITGINQADISRYENGSGNPSLKTLKRLAEGMGKTLEIRFL</sequence>
<comment type="caution">
    <text evidence="3">The sequence shown here is derived from an EMBL/GenBank/DDBJ whole genome shotgun (WGS) entry which is preliminary data.</text>
</comment>
<dbReference type="SUPFAM" id="SSF47413">
    <property type="entry name" value="lambda repressor-like DNA-binding domains"/>
    <property type="match status" value="1"/>
</dbReference>
<keyword evidence="4" id="KW-1185">Reference proteome</keyword>
<protein>
    <submittedName>
        <fullName evidence="3">DNA-binding helix-turn-helix protein</fullName>
    </submittedName>
</protein>